<dbReference type="Pfam" id="PF00589">
    <property type="entry name" value="Phage_integrase"/>
    <property type="match status" value="1"/>
</dbReference>
<reference evidence="3 4" key="1">
    <citation type="submission" date="2019-09" db="EMBL/GenBank/DDBJ databases">
        <title>Genome sequence of Roseospira marina, one of the more divergent members of the non-sulfur purple photosynthetic bacterial family, the Rhodospirillaceae.</title>
        <authorList>
            <person name="Meyer T."/>
            <person name="Kyndt J."/>
        </authorList>
    </citation>
    <scope>NUCLEOTIDE SEQUENCE [LARGE SCALE GENOMIC DNA]</scope>
    <source>
        <strain evidence="3 4">DSM 15113</strain>
    </source>
</reference>
<name>A0A5M6I968_9PROT</name>
<dbReference type="GO" id="GO:0015074">
    <property type="term" value="P:DNA integration"/>
    <property type="evidence" value="ECO:0007669"/>
    <property type="project" value="InterPro"/>
</dbReference>
<keyword evidence="4" id="KW-1185">Reference proteome</keyword>
<dbReference type="EMBL" id="VWPJ01000015">
    <property type="protein sequence ID" value="KAA5604712.1"/>
    <property type="molecule type" value="Genomic_DNA"/>
</dbReference>
<accession>A0A5M6I968</accession>
<dbReference type="GO" id="GO:0006310">
    <property type="term" value="P:DNA recombination"/>
    <property type="evidence" value="ECO:0007669"/>
    <property type="project" value="UniProtKB-KW"/>
</dbReference>
<keyword evidence="1" id="KW-0233">DNA recombination</keyword>
<evidence type="ECO:0000313" key="3">
    <source>
        <dbReference type="EMBL" id="KAA5604712.1"/>
    </source>
</evidence>
<dbReference type="OrthoDB" id="9808346at2"/>
<dbReference type="Gene3D" id="1.10.443.10">
    <property type="entry name" value="Intergrase catalytic core"/>
    <property type="match status" value="1"/>
</dbReference>
<dbReference type="AlphaFoldDB" id="A0A5M6I968"/>
<sequence>MTHLRSAQRKGWPSGPVIHIDGQPVASVKKAFASACRRAGLSDVTPHVLRHTCGTWLAQGGVPLWEVAGYLGHTMARTTELYAHHSPDHMNRAAAVLDGRSVTGSVTGYEKGATGKPVTP</sequence>
<evidence type="ECO:0000256" key="1">
    <source>
        <dbReference type="ARBA" id="ARBA00023172"/>
    </source>
</evidence>
<dbReference type="InterPro" id="IPR013762">
    <property type="entry name" value="Integrase-like_cat_sf"/>
</dbReference>
<protein>
    <submittedName>
        <fullName evidence="3">Site-specific integrase</fullName>
    </submittedName>
</protein>
<proteinExistence type="predicted"/>
<dbReference type="SUPFAM" id="SSF56349">
    <property type="entry name" value="DNA breaking-rejoining enzymes"/>
    <property type="match status" value="1"/>
</dbReference>
<gene>
    <name evidence="3" type="ORF">F1188_14970</name>
</gene>
<dbReference type="Proteomes" id="UP000324065">
    <property type="component" value="Unassembled WGS sequence"/>
</dbReference>
<dbReference type="InterPro" id="IPR002104">
    <property type="entry name" value="Integrase_catalytic"/>
</dbReference>
<dbReference type="InterPro" id="IPR011010">
    <property type="entry name" value="DNA_brk_join_enz"/>
</dbReference>
<dbReference type="GO" id="GO:0003677">
    <property type="term" value="F:DNA binding"/>
    <property type="evidence" value="ECO:0007669"/>
    <property type="project" value="InterPro"/>
</dbReference>
<evidence type="ECO:0000259" key="2">
    <source>
        <dbReference type="PROSITE" id="PS51898"/>
    </source>
</evidence>
<dbReference type="CDD" id="cd00796">
    <property type="entry name" value="INT_Rci_Hp1_C"/>
    <property type="match status" value="1"/>
</dbReference>
<dbReference type="PROSITE" id="PS51898">
    <property type="entry name" value="TYR_RECOMBINASE"/>
    <property type="match status" value="1"/>
</dbReference>
<comment type="caution">
    <text evidence="3">The sequence shown here is derived from an EMBL/GenBank/DDBJ whole genome shotgun (WGS) entry which is preliminary data.</text>
</comment>
<organism evidence="3 4">
    <name type="scientific">Roseospira marina</name>
    <dbReference type="NCBI Taxonomy" id="140057"/>
    <lineage>
        <taxon>Bacteria</taxon>
        <taxon>Pseudomonadati</taxon>
        <taxon>Pseudomonadota</taxon>
        <taxon>Alphaproteobacteria</taxon>
        <taxon>Rhodospirillales</taxon>
        <taxon>Rhodospirillaceae</taxon>
        <taxon>Roseospira</taxon>
    </lineage>
</organism>
<evidence type="ECO:0000313" key="4">
    <source>
        <dbReference type="Proteomes" id="UP000324065"/>
    </source>
</evidence>
<feature type="domain" description="Tyr recombinase" evidence="2">
    <location>
        <begin position="1"/>
        <end position="95"/>
    </location>
</feature>
<dbReference type="RefSeq" id="WP_150063251.1">
    <property type="nucleotide sequence ID" value="NZ_JACIGJ010000012.1"/>
</dbReference>